<gene>
    <name evidence="2" type="ORF">ACFQLX_17680</name>
</gene>
<keyword evidence="3" id="KW-1185">Reference proteome</keyword>
<dbReference type="Pfam" id="PF05036">
    <property type="entry name" value="SPOR"/>
    <property type="match status" value="1"/>
</dbReference>
<dbReference type="PROSITE" id="PS51724">
    <property type="entry name" value="SPOR"/>
    <property type="match status" value="1"/>
</dbReference>
<name>A0ABW2GIN5_9ACTN</name>
<dbReference type="EMBL" id="JBHSZO010000027">
    <property type="protein sequence ID" value="MFC7219979.1"/>
    <property type="molecule type" value="Genomic_DNA"/>
</dbReference>
<reference evidence="3" key="1">
    <citation type="journal article" date="2019" name="Int. J. Syst. Evol. Microbiol.">
        <title>The Global Catalogue of Microorganisms (GCM) 10K type strain sequencing project: providing services to taxonomists for standard genome sequencing and annotation.</title>
        <authorList>
            <consortium name="The Broad Institute Genomics Platform"/>
            <consortium name="The Broad Institute Genome Sequencing Center for Infectious Disease"/>
            <person name="Wu L."/>
            <person name="Ma J."/>
        </authorList>
    </citation>
    <scope>NUCLEOTIDE SEQUENCE [LARGE SCALE GENOMIC DNA]</scope>
    <source>
        <strain evidence="3">CGMCC 1.13681</strain>
    </source>
</reference>
<comment type="caution">
    <text evidence="2">The sequence shown here is derived from an EMBL/GenBank/DDBJ whole genome shotgun (WGS) entry which is preliminary data.</text>
</comment>
<evidence type="ECO:0000313" key="2">
    <source>
        <dbReference type="EMBL" id="MFC7219979.1"/>
    </source>
</evidence>
<dbReference type="InterPro" id="IPR007730">
    <property type="entry name" value="SPOR-like_dom"/>
</dbReference>
<protein>
    <submittedName>
        <fullName evidence="2">SPOR domain-containing protein</fullName>
    </submittedName>
</protein>
<accession>A0ABW2GIN5</accession>
<organism evidence="2 3">
    <name type="scientific">Streptomyces polyrhachis</name>
    <dbReference type="NCBI Taxonomy" id="1282885"/>
    <lineage>
        <taxon>Bacteria</taxon>
        <taxon>Bacillati</taxon>
        <taxon>Actinomycetota</taxon>
        <taxon>Actinomycetes</taxon>
        <taxon>Kitasatosporales</taxon>
        <taxon>Streptomycetaceae</taxon>
        <taxon>Streptomyces</taxon>
    </lineage>
</organism>
<dbReference type="Proteomes" id="UP001596413">
    <property type="component" value="Unassembled WGS sequence"/>
</dbReference>
<evidence type="ECO:0000313" key="3">
    <source>
        <dbReference type="Proteomes" id="UP001596413"/>
    </source>
</evidence>
<dbReference type="RefSeq" id="WP_386416283.1">
    <property type="nucleotide sequence ID" value="NZ_JBHSZO010000027.1"/>
</dbReference>
<sequence>MSDSGAARPWAVIRQDGNGNRYRVGSYATRAEAERVAERFEGAGRRQLYLVERIGGAHNGN</sequence>
<proteinExistence type="predicted"/>
<feature type="domain" description="SPOR" evidence="1">
    <location>
        <begin position="1"/>
        <end position="53"/>
    </location>
</feature>
<evidence type="ECO:0000259" key="1">
    <source>
        <dbReference type="PROSITE" id="PS51724"/>
    </source>
</evidence>